<keyword evidence="1" id="KW-0472">Membrane</keyword>
<sequence length="120" mass="13549">MLVAITTEFLLFNLLAFANNVLELTGAYGHSQLETLLVEVSALLVNINGASTIVIYLIFGSKYRTLFVQLLERAGIQICTRRKKSLCASHPPYETTQLLDSRNDDSKWKVGTYNHFRNKP</sequence>
<keyword evidence="3" id="KW-1185">Reference proteome</keyword>
<evidence type="ECO:0000256" key="1">
    <source>
        <dbReference type="SAM" id="Phobius"/>
    </source>
</evidence>
<dbReference type="EMBL" id="KN576318">
    <property type="protein sequence ID" value="KHJ82919.1"/>
    <property type="molecule type" value="Genomic_DNA"/>
</dbReference>
<dbReference type="AlphaFoldDB" id="A0A0B1SDA4"/>
<evidence type="ECO:0000313" key="3">
    <source>
        <dbReference type="Proteomes" id="UP000053660"/>
    </source>
</evidence>
<dbReference type="SUPFAM" id="SSF81321">
    <property type="entry name" value="Family A G protein-coupled receptor-like"/>
    <property type="match status" value="1"/>
</dbReference>
<organism evidence="2 3">
    <name type="scientific">Oesophagostomum dentatum</name>
    <name type="common">Nodular worm</name>
    <dbReference type="NCBI Taxonomy" id="61180"/>
    <lineage>
        <taxon>Eukaryota</taxon>
        <taxon>Metazoa</taxon>
        <taxon>Ecdysozoa</taxon>
        <taxon>Nematoda</taxon>
        <taxon>Chromadorea</taxon>
        <taxon>Rhabditida</taxon>
        <taxon>Rhabditina</taxon>
        <taxon>Rhabditomorpha</taxon>
        <taxon>Strongyloidea</taxon>
        <taxon>Strongylidae</taxon>
        <taxon>Oesophagostomum</taxon>
    </lineage>
</organism>
<dbReference type="OrthoDB" id="5866221at2759"/>
<keyword evidence="1" id="KW-1133">Transmembrane helix</keyword>
<evidence type="ECO:0000313" key="2">
    <source>
        <dbReference type="EMBL" id="KHJ82919.1"/>
    </source>
</evidence>
<dbReference type="PANTHER" id="PTHR46641">
    <property type="entry name" value="FMRFAMIDE RECEPTOR-RELATED"/>
    <property type="match status" value="1"/>
</dbReference>
<protein>
    <recommendedName>
        <fullName evidence="4">G-protein coupled receptors family 1 profile domain-containing protein</fullName>
    </recommendedName>
</protein>
<gene>
    <name evidence="2" type="ORF">OESDEN_17386</name>
</gene>
<accession>A0A0B1SDA4</accession>
<dbReference type="PANTHER" id="PTHR46641:SF2">
    <property type="entry name" value="FMRFAMIDE RECEPTOR"/>
    <property type="match status" value="1"/>
</dbReference>
<name>A0A0B1SDA4_OESDE</name>
<proteinExistence type="predicted"/>
<evidence type="ECO:0008006" key="4">
    <source>
        <dbReference type="Google" id="ProtNLM"/>
    </source>
</evidence>
<keyword evidence="1" id="KW-0812">Transmembrane</keyword>
<dbReference type="InterPro" id="IPR052954">
    <property type="entry name" value="GPCR-Ligand_Int"/>
</dbReference>
<dbReference type="Proteomes" id="UP000053660">
    <property type="component" value="Unassembled WGS sequence"/>
</dbReference>
<reference evidence="2 3" key="1">
    <citation type="submission" date="2014-03" db="EMBL/GenBank/DDBJ databases">
        <title>Draft genome of the hookworm Oesophagostomum dentatum.</title>
        <authorList>
            <person name="Mitreva M."/>
        </authorList>
    </citation>
    <scope>NUCLEOTIDE SEQUENCE [LARGE SCALE GENOMIC DNA]</scope>
    <source>
        <strain evidence="2 3">OD-Hann</strain>
    </source>
</reference>
<dbReference type="Gene3D" id="1.20.1070.10">
    <property type="entry name" value="Rhodopsin 7-helix transmembrane proteins"/>
    <property type="match status" value="1"/>
</dbReference>
<feature type="transmembrane region" description="Helical" evidence="1">
    <location>
        <begin position="40"/>
        <end position="59"/>
    </location>
</feature>